<dbReference type="Proteomes" id="UP000078459">
    <property type="component" value="Unassembled WGS sequence"/>
</dbReference>
<name>A0A179DIT4_9SPHI</name>
<evidence type="ECO:0000313" key="2">
    <source>
        <dbReference type="Proteomes" id="UP000078459"/>
    </source>
</evidence>
<protein>
    <recommendedName>
        <fullName evidence="3">Methyltransferase</fullName>
    </recommendedName>
</protein>
<evidence type="ECO:0000313" key="1">
    <source>
        <dbReference type="EMBL" id="OAQ40459.1"/>
    </source>
</evidence>
<dbReference type="Gene3D" id="3.40.50.150">
    <property type="entry name" value="Vaccinia Virus protein VP39"/>
    <property type="match status" value="1"/>
</dbReference>
<dbReference type="Pfam" id="PF13578">
    <property type="entry name" value="Methyltransf_24"/>
    <property type="match status" value="1"/>
</dbReference>
<dbReference type="InterPro" id="IPR029063">
    <property type="entry name" value="SAM-dependent_MTases_sf"/>
</dbReference>
<dbReference type="SUPFAM" id="SSF53335">
    <property type="entry name" value="S-adenosyl-L-methionine-dependent methyltransferases"/>
    <property type="match status" value="1"/>
</dbReference>
<sequence length="195" mass="22574">MWLPTLLRKRESAIPFIPKDFAYLPNDKYLLYDSAWRGLDALIPELIQKFNIPTNKCLEFGVEFGFSTTVFANYFKDVVGVDIFTGDSHAGLHDDDYKDMIDKVKPWPNIKLIKADYKDYIKNNNEKFDLIHVDIIHNYKETFECGLWAAEHSKMAIFHDTKSFKGVKHAVQDIATKTGKTFHNYQYNNGLGILV</sequence>
<comment type="caution">
    <text evidence="1">The sequence shown here is derived from an EMBL/GenBank/DDBJ whole genome shotgun (WGS) entry which is preliminary data.</text>
</comment>
<reference evidence="1 2" key="2">
    <citation type="submission" date="2016-06" db="EMBL/GenBank/DDBJ databases">
        <title>Pedobacter psychrophilus sp. nov., isolated from Antarctic fragmentary rock.</title>
        <authorList>
            <person name="Svec P."/>
        </authorList>
    </citation>
    <scope>NUCLEOTIDE SEQUENCE [LARGE SCALE GENOMIC DNA]</scope>
    <source>
        <strain evidence="1 2">CCM 8644</strain>
    </source>
</reference>
<dbReference type="AlphaFoldDB" id="A0A179DIT4"/>
<organism evidence="1 2">
    <name type="scientific">Pedobacter psychrophilus</name>
    <dbReference type="NCBI Taxonomy" id="1826909"/>
    <lineage>
        <taxon>Bacteria</taxon>
        <taxon>Pseudomonadati</taxon>
        <taxon>Bacteroidota</taxon>
        <taxon>Sphingobacteriia</taxon>
        <taxon>Sphingobacteriales</taxon>
        <taxon>Sphingobacteriaceae</taxon>
        <taxon>Pedobacter</taxon>
    </lineage>
</organism>
<reference evidence="1 2" key="1">
    <citation type="submission" date="2016-04" db="EMBL/GenBank/DDBJ databases">
        <authorList>
            <person name="Evans L.H."/>
            <person name="Alamgir A."/>
            <person name="Owens N."/>
            <person name="Weber N.D."/>
            <person name="Virtaneva K."/>
            <person name="Barbian K."/>
            <person name="Babar A."/>
            <person name="Rosenke K."/>
        </authorList>
    </citation>
    <scope>NUCLEOTIDE SEQUENCE [LARGE SCALE GENOMIC DNA]</scope>
    <source>
        <strain evidence="1 2">CCM 8644</strain>
    </source>
</reference>
<proteinExistence type="predicted"/>
<keyword evidence="2" id="KW-1185">Reference proteome</keyword>
<dbReference type="EMBL" id="LWHJ01000022">
    <property type="protein sequence ID" value="OAQ40459.1"/>
    <property type="molecule type" value="Genomic_DNA"/>
</dbReference>
<dbReference type="STRING" id="1826909.A5893_05790"/>
<evidence type="ECO:0008006" key="3">
    <source>
        <dbReference type="Google" id="ProtNLM"/>
    </source>
</evidence>
<accession>A0A179DIT4</accession>
<gene>
    <name evidence="1" type="ORF">A5893_05790</name>
</gene>